<evidence type="ECO:0000313" key="3">
    <source>
        <dbReference type="Proteomes" id="UP001165427"/>
    </source>
</evidence>
<accession>A0AA41R0R8</accession>
<reference evidence="2" key="1">
    <citation type="submission" date="2022-04" db="EMBL/GenBank/DDBJ databases">
        <title>Desulfatitalea alkaliphila sp. nov., a novel anaerobic sulfate-reducing bacterium isolated from terrestrial mud volcano, Taman Peninsula, Russia.</title>
        <authorList>
            <person name="Khomyakova M.A."/>
            <person name="Merkel A.Y."/>
            <person name="Slobodkin A.I."/>
        </authorList>
    </citation>
    <scope>NUCLEOTIDE SEQUENCE</scope>
    <source>
        <strain evidence="2">M08but</strain>
    </source>
</reference>
<dbReference type="Gene3D" id="1.10.10.10">
    <property type="entry name" value="Winged helix-like DNA-binding domain superfamily/Winged helix DNA-binding domain"/>
    <property type="match status" value="1"/>
</dbReference>
<gene>
    <name evidence="2" type="ORF">MRX98_05560</name>
</gene>
<keyword evidence="3" id="KW-1185">Reference proteome</keyword>
<dbReference type="SUPFAM" id="SSF56281">
    <property type="entry name" value="Metallo-hydrolase/oxidoreductase"/>
    <property type="match status" value="1"/>
</dbReference>
<dbReference type="InterPro" id="IPR001279">
    <property type="entry name" value="Metallo-B-lactamas"/>
</dbReference>
<dbReference type="InterPro" id="IPR036866">
    <property type="entry name" value="RibonucZ/Hydroxyglut_hydro"/>
</dbReference>
<comment type="caution">
    <text evidence="2">The sequence shown here is derived from an EMBL/GenBank/DDBJ whole genome shotgun (WGS) entry which is preliminary data.</text>
</comment>
<dbReference type="EMBL" id="JALJRB010000004">
    <property type="protein sequence ID" value="MCJ8500032.1"/>
    <property type="molecule type" value="Genomic_DNA"/>
</dbReference>
<sequence>MVQEIRPDLFRIEVPLPKSPLKSLNAYVVRSKERHLVIDTGLNRSECYDALTGGLKSLGVDLRRTDFFITHLHADHFGLVSKLKTDTSRIYFNRPDAEIIEMRGGWEPMIQAAAHNGFPEHLLRSALEQHPGYKFGSEWIPELKLLADGDMVEVGDYRFQCVQTPGHTLGHTCLYEAEKKLFLAGDHILIDITPNIQCWSDTQDPLGRYIESLDRVDQLEIDLVLPGHRRLIEDARARIAALKQHHQQRCDEILNILNGVPMNAYDVAARMTWDIRCDTWDDFPVPQKWFATGEAIAHLRYLQEQGKVRHLQQEQNTMYAKP</sequence>
<organism evidence="2 3">
    <name type="scientific">Desulfatitalea alkaliphila</name>
    <dbReference type="NCBI Taxonomy" id="2929485"/>
    <lineage>
        <taxon>Bacteria</taxon>
        <taxon>Pseudomonadati</taxon>
        <taxon>Thermodesulfobacteriota</taxon>
        <taxon>Desulfobacteria</taxon>
        <taxon>Desulfobacterales</taxon>
        <taxon>Desulfosarcinaceae</taxon>
        <taxon>Desulfatitalea</taxon>
    </lineage>
</organism>
<dbReference type="CDD" id="cd07725">
    <property type="entry name" value="TTHA1429-like_MBL-fold"/>
    <property type="match status" value="1"/>
</dbReference>
<dbReference type="PANTHER" id="PTHR23131">
    <property type="entry name" value="ENDORIBONUCLEASE LACTB2"/>
    <property type="match status" value="1"/>
</dbReference>
<proteinExistence type="predicted"/>
<dbReference type="AlphaFoldDB" id="A0AA41R0R8"/>
<evidence type="ECO:0000313" key="2">
    <source>
        <dbReference type="EMBL" id="MCJ8500032.1"/>
    </source>
</evidence>
<dbReference type="RefSeq" id="WP_246903766.1">
    <property type="nucleotide sequence ID" value="NZ_JALJRB010000004.1"/>
</dbReference>
<feature type="domain" description="Metallo-beta-lactamase" evidence="1">
    <location>
        <begin position="23"/>
        <end position="228"/>
    </location>
</feature>
<name>A0AA41R0R8_9BACT</name>
<dbReference type="Gene3D" id="3.60.15.10">
    <property type="entry name" value="Ribonuclease Z/Hydroxyacylglutathione hydrolase-like"/>
    <property type="match status" value="1"/>
</dbReference>
<evidence type="ECO:0000259" key="1">
    <source>
        <dbReference type="SMART" id="SM00849"/>
    </source>
</evidence>
<dbReference type="Pfam" id="PF00753">
    <property type="entry name" value="Lactamase_B"/>
    <property type="match status" value="1"/>
</dbReference>
<dbReference type="Proteomes" id="UP001165427">
    <property type="component" value="Unassembled WGS sequence"/>
</dbReference>
<dbReference type="InterPro" id="IPR050662">
    <property type="entry name" value="Sec-metab_biosynth-thioest"/>
</dbReference>
<dbReference type="InterPro" id="IPR036388">
    <property type="entry name" value="WH-like_DNA-bd_sf"/>
</dbReference>
<protein>
    <submittedName>
        <fullName evidence="2">MBL fold metallo-hydrolase</fullName>
    </submittedName>
</protein>
<dbReference type="SMART" id="SM00849">
    <property type="entry name" value="Lactamase_B"/>
    <property type="match status" value="1"/>
</dbReference>
<dbReference type="PANTHER" id="PTHR23131:SF4">
    <property type="entry name" value="METALLO-BETA-LACTAMASE SUPERFAMILY POTEIN"/>
    <property type="match status" value="1"/>
</dbReference>